<dbReference type="InterPro" id="IPR006091">
    <property type="entry name" value="Acyl-CoA_Oxase/DH_mid-dom"/>
</dbReference>
<keyword evidence="9" id="KW-0276">Fatty acid metabolism</keyword>
<evidence type="ECO:0000259" key="25">
    <source>
        <dbReference type="Pfam" id="PF02771"/>
    </source>
</evidence>
<keyword evidence="11" id="KW-0443">Lipid metabolism</keyword>
<dbReference type="InterPro" id="IPR036250">
    <property type="entry name" value="AcylCo_DH-like_C"/>
</dbReference>
<dbReference type="Pfam" id="PF02770">
    <property type="entry name" value="Acyl-CoA_dh_M"/>
    <property type="match status" value="1"/>
</dbReference>
<evidence type="ECO:0000256" key="16">
    <source>
        <dbReference type="ARBA" id="ARBA00047443"/>
    </source>
</evidence>
<evidence type="ECO:0000256" key="12">
    <source>
        <dbReference type="ARBA" id="ARBA00023136"/>
    </source>
</evidence>
<dbReference type="GO" id="GO:0050660">
    <property type="term" value="F:flavin adenine dinucleotide binding"/>
    <property type="evidence" value="ECO:0007669"/>
    <property type="project" value="InterPro"/>
</dbReference>
<comment type="catalytic activity">
    <reaction evidence="16">
        <text>a 2,3-saturated acyl-CoA + oxidized [electron-transfer flavoprotein] + H(+) = a (2E)-enoyl-CoA + reduced [electron-transfer flavoprotein]</text>
        <dbReference type="Rhea" id="RHEA:44704"/>
        <dbReference type="Rhea" id="RHEA-COMP:10685"/>
        <dbReference type="Rhea" id="RHEA-COMP:10686"/>
        <dbReference type="ChEBI" id="CHEBI:15378"/>
        <dbReference type="ChEBI" id="CHEBI:57692"/>
        <dbReference type="ChEBI" id="CHEBI:58307"/>
        <dbReference type="ChEBI" id="CHEBI:58856"/>
        <dbReference type="ChEBI" id="CHEBI:65111"/>
    </reaction>
    <physiologicalReaction direction="left-to-right" evidence="16">
        <dbReference type="Rhea" id="RHEA:44705"/>
    </physiologicalReaction>
</comment>
<dbReference type="KEGG" id="muo:115472399"/>
<dbReference type="InterPro" id="IPR009075">
    <property type="entry name" value="AcylCo_DH/oxidase_C"/>
</dbReference>
<keyword evidence="7" id="KW-0285">Flavoprotein</keyword>
<dbReference type="Gene3D" id="3.30.200.20">
    <property type="entry name" value="Phosphorylase Kinase, domain 1"/>
    <property type="match status" value="1"/>
</dbReference>
<dbReference type="GO" id="GO:0033539">
    <property type="term" value="P:fatty acid beta-oxidation using acyl-CoA dehydrogenase"/>
    <property type="evidence" value="ECO:0007669"/>
    <property type="project" value="TreeGrafter"/>
</dbReference>
<dbReference type="InterPro" id="IPR002575">
    <property type="entry name" value="Aminoglycoside_PTrfase"/>
</dbReference>
<feature type="domain" description="Acyl-CoA dehydrogenase/oxidase N-terminal" evidence="25">
    <location>
        <begin position="379"/>
        <end position="497"/>
    </location>
</feature>
<keyword evidence="8" id="KW-0274">FAD</keyword>
<evidence type="ECO:0000259" key="23">
    <source>
        <dbReference type="Pfam" id="PF01636"/>
    </source>
</evidence>
<name>A0A6P7YC85_9AMPH</name>
<comment type="subunit">
    <text evidence="6">Homodimer.</text>
</comment>
<dbReference type="GeneID" id="115472399"/>
<dbReference type="GO" id="GO:0005777">
    <property type="term" value="C:peroxisome"/>
    <property type="evidence" value="ECO:0007669"/>
    <property type="project" value="UniProtKB-SubCell"/>
</dbReference>
<proteinExistence type="inferred from homology"/>
<dbReference type="Pfam" id="PF02771">
    <property type="entry name" value="Acyl-CoA_dh_N"/>
    <property type="match status" value="1"/>
</dbReference>
<evidence type="ECO:0000256" key="15">
    <source>
        <dbReference type="ARBA" id="ARBA00046026"/>
    </source>
</evidence>
<dbReference type="InterPro" id="IPR041726">
    <property type="entry name" value="ACAD10_11_N"/>
</dbReference>
<evidence type="ECO:0000256" key="14">
    <source>
        <dbReference type="ARBA" id="ARBA00040622"/>
    </source>
</evidence>
<evidence type="ECO:0000256" key="10">
    <source>
        <dbReference type="ARBA" id="ARBA00023002"/>
    </source>
</evidence>
<keyword evidence="13" id="KW-0576">Peroxisome</keyword>
<dbReference type="Gene3D" id="3.90.1200.10">
    <property type="match status" value="1"/>
</dbReference>
<dbReference type="FunCoup" id="A0A6P7YC85">
    <property type="interactions" value="1413"/>
</dbReference>
<dbReference type="CDD" id="cd01155">
    <property type="entry name" value="ACAD_FadE2"/>
    <property type="match status" value="1"/>
</dbReference>
<dbReference type="InterPro" id="IPR011009">
    <property type="entry name" value="Kinase-like_dom_sf"/>
</dbReference>
<organism evidence="26 27">
    <name type="scientific">Microcaecilia unicolor</name>
    <dbReference type="NCBI Taxonomy" id="1415580"/>
    <lineage>
        <taxon>Eukaryota</taxon>
        <taxon>Metazoa</taxon>
        <taxon>Chordata</taxon>
        <taxon>Craniata</taxon>
        <taxon>Vertebrata</taxon>
        <taxon>Euteleostomi</taxon>
        <taxon>Amphibia</taxon>
        <taxon>Gymnophiona</taxon>
        <taxon>Siphonopidae</taxon>
        <taxon>Microcaecilia</taxon>
    </lineage>
</organism>
<dbReference type="SUPFAM" id="SSF56645">
    <property type="entry name" value="Acyl-CoA dehydrogenase NM domain-like"/>
    <property type="match status" value="1"/>
</dbReference>
<dbReference type="InterPro" id="IPR050741">
    <property type="entry name" value="Acyl-CoA_dehydrogenase"/>
</dbReference>
<keyword evidence="12" id="KW-0472">Membrane</keyword>
<dbReference type="CTD" id="84129"/>
<dbReference type="Gene3D" id="1.10.540.10">
    <property type="entry name" value="Acyl-CoA dehydrogenase/oxidase, N-terminal domain"/>
    <property type="match status" value="1"/>
</dbReference>
<comment type="catalytic activity">
    <reaction evidence="21">
        <text>eicosanoyl-CoA + oxidized [electron-transfer flavoprotein] + H(+) = (2E)-eicosenoyl-CoA + reduced [electron-transfer flavoprotein]</text>
        <dbReference type="Rhea" id="RHEA:47236"/>
        <dbReference type="Rhea" id="RHEA-COMP:10685"/>
        <dbReference type="Rhea" id="RHEA-COMP:10686"/>
        <dbReference type="ChEBI" id="CHEBI:15378"/>
        <dbReference type="ChEBI" id="CHEBI:57380"/>
        <dbReference type="ChEBI" id="CHEBI:57692"/>
        <dbReference type="ChEBI" id="CHEBI:58307"/>
        <dbReference type="ChEBI" id="CHEBI:74691"/>
    </reaction>
    <physiologicalReaction direction="left-to-right" evidence="21">
        <dbReference type="Rhea" id="RHEA:47237"/>
    </physiologicalReaction>
</comment>
<evidence type="ECO:0000256" key="13">
    <source>
        <dbReference type="ARBA" id="ARBA00023140"/>
    </source>
</evidence>
<dbReference type="InterPro" id="IPR009100">
    <property type="entry name" value="AcylCoA_DH/oxidase_NM_dom_sf"/>
</dbReference>
<dbReference type="Pfam" id="PF01636">
    <property type="entry name" value="APH"/>
    <property type="match status" value="1"/>
</dbReference>
<evidence type="ECO:0000256" key="4">
    <source>
        <dbReference type="ARBA" id="ARBA00005005"/>
    </source>
</evidence>
<gene>
    <name evidence="27" type="primary">ACAD11</name>
</gene>
<dbReference type="PANTHER" id="PTHR48083">
    <property type="entry name" value="MEDIUM-CHAIN SPECIFIC ACYL-COA DEHYDROGENASE, MITOCHONDRIAL-RELATED"/>
    <property type="match status" value="1"/>
</dbReference>
<evidence type="ECO:0000256" key="5">
    <source>
        <dbReference type="ARBA" id="ARBA00009347"/>
    </source>
</evidence>
<comment type="function">
    <text evidence="15">Acyl-CoA dehydrogenase, that exhibits maximal activity towards saturated C22-CoA. Probably participates in beta-oxydation and energy production but could also play a role in the metabolism of specific fatty acids to control fatty acids composition of cellular lipids in brain.</text>
</comment>
<comment type="cofactor">
    <cofactor evidence="1">
        <name>FAD</name>
        <dbReference type="ChEBI" id="CHEBI:57692"/>
    </cofactor>
</comment>
<evidence type="ECO:0000256" key="6">
    <source>
        <dbReference type="ARBA" id="ARBA00011738"/>
    </source>
</evidence>
<comment type="pathway">
    <text evidence="4">Lipid metabolism; fatty acid beta-oxidation.</text>
</comment>
<comment type="similarity">
    <text evidence="5">Belongs to the acyl-CoA dehydrogenase family.</text>
</comment>
<evidence type="ECO:0000256" key="7">
    <source>
        <dbReference type="ARBA" id="ARBA00022630"/>
    </source>
</evidence>
<evidence type="ECO:0000256" key="19">
    <source>
        <dbReference type="ARBA" id="ARBA00048395"/>
    </source>
</evidence>
<dbReference type="OrthoDB" id="434771at2759"/>
<dbReference type="PANTHER" id="PTHR48083:SF13">
    <property type="entry name" value="ACYL-COA DEHYDROGENASE FAMILY MEMBER 11"/>
    <property type="match status" value="1"/>
</dbReference>
<sequence length="805" mass="89802">MEEFDTTDVREKHRFSQAALVSFLSASLPGFPLTSPEPLTIRQYRSGQSNPTFFLKKGPKQYVLKKKPHGPLLPGAHRIDREYRVQMALFAAGFPVPKPLLYCKDAAVIGTEFYVMEHVQGRIFRDSTLPEVSPAERSALYVAAIEMLAQLHSFNLNALNLQGYGRGTGYCKRQVLTWKTQYERAANVEIPAMKQLSDWLINNLPANDNEEKLSHGDFRMDNIIFHPREARVLAVLDWELSTVGNSIADLAYFTAPHVWPSGLQFLTHTSYASLQNVEGIPSLEELISIYCRCRDIQTSLPNWNFFLALAFFKVAGICQGIYARYLLGNSSAEDAYKFAEMVEPLAENGLQLAKRAVAAPEAPVSIAGELFLQSTKGKKILQQVKNFMNQHVFPAEQEVIEYYAKYESSQLRWKKPLIIDKLKEMAKAEGLWNLFLPAVSGLSQADYALIAEETGKCFFAPEIFNCQAPDTGNIEVLHLYGTEEQKKKWLDPLLKGEFQSCFCMTEPDVASSDATNMECSIKRDGDSYIVSGTKWWSSGAGNPDCKVAIVMGKTGNSPGQSNSLSKYRQHSMILVPLETPGVKIVRPLKVFGYDDAPHGGHFEIHFHQVRVPVSNIILGEGRGFEIAQGRLGPGRIHHCMRTIGLAERALQIMCERAAKRKTFGKKLYEHEVVAHWIAECRIAIEQARLLTLRAAKSIDTVGSAAAKKQIAMIKVVAPRMACKVVDYALQVCGAAGFSQDFPLALILLAVYSQKTLSSPCKYCSNSYRFTYARSLRIADGPDEVHLSAIAKMELMDQAKQLAAKM</sequence>
<accession>A0A6P7YC85</accession>
<feature type="domain" description="Acyl-CoA oxidase/dehydrogenase middle" evidence="24">
    <location>
        <begin position="501"/>
        <end position="606"/>
    </location>
</feature>
<dbReference type="GO" id="GO:0003995">
    <property type="term" value="F:acyl-CoA dehydrogenase activity"/>
    <property type="evidence" value="ECO:0007669"/>
    <property type="project" value="TreeGrafter"/>
</dbReference>
<dbReference type="RefSeq" id="XP_030062536.1">
    <property type="nucleotide sequence ID" value="XM_030206676.1"/>
</dbReference>
<evidence type="ECO:0000259" key="24">
    <source>
        <dbReference type="Pfam" id="PF02770"/>
    </source>
</evidence>
<evidence type="ECO:0000256" key="17">
    <source>
        <dbReference type="ARBA" id="ARBA00048020"/>
    </source>
</evidence>
<comment type="catalytic activity">
    <reaction evidence="17">
        <text>docosanoyl-CoA + oxidized [electron-transfer flavoprotein] + H(+) = (2E)-docosenoyl-CoA + reduced [electron-transfer flavoprotein]</text>
        <dbReference type="Rhea" id="RHEA:47228"/>
        <dbReference type="Rhea" id="RHEA-COMP:10685"/>
        <dbReference type="Rhea" id="RHEA-COMP:10686"/>
        <dbReference type="ChEBI" id="CHEBI:15378"/>
        <dbReference type="ChEBI" id="CHEBI:57692"/>
        <dbReference type="ChEBI" id="CHEBI:58307"/>
        <dbReference type="ChEBI" id="CHEBI:65059"/>
        <dbReference type="ChEBI" id="CHEBI:74692"/>
    </reaction>
    <physiologicalReaction direction="left-to-right" evidence="17">
        <dbReference type="Rhea" id="RHEA:47229"/>
    </physiologicalReaction>
</comment>
<dbReference type="Pfam" id="PF00441">
    <property type="entry name" value="Acyl-CoA_dh_1"/>
    <property type="match status" value="1"/>
</dbReference>
<evidence type="ECO:0000256" key="18">
    <source>
        <dbReference type="ARBA" id="ARBA00048086"/>
    </source>
</evidence>
<protein>
    <recommendedName>
        <fullName evidence="14">Acyl-CoA dehydrogenase family member 11</fullName>
    </recommendedName>
</protein>
<dbReference type="AlphaFoldDB" id="A0A6P7YC85"/>
<evidence type="ECO:0000256" key="9">
    <source>
        <dbReference type="ARBA" id="ARBA00022832"/>
    </source>
</evidence>
<feature type="domain" description="Aminoglycoside phosphotransferase" evidence="23">
    <location>
        <begin position="40"/>
        <end position="254"/>
    </location>
</feature>
<evidence type="ECO:0000256" key="21">
    <source>
        <dbReference type="ARBA" id="ARBA00049140"/>
    </source>
</evidence>
<evidence type="ECO:0000256" key="2">
    <source>
        <dbReference type="ARBA" id="ARBA00004275"/>
    </source>
</evidence>
<evidence type="ECO:0000256" key="8">
    <source>
        <dbReference type="ARBA" id="ARBA00022827"/>
    </source>
</evidence>
<evidence type="ECO:0000256" key="11">
    <source>
        <dbReference type="ARBA" id="ARBA00023098"/>
    </source>
</evidence>
<comment type="catalytic activity">
    <reaction evidence="18">
        <text>tetracosanoyl-CoA + oxidized [electron-transfer flavoprotein] + H(+) = (2E)-tetracosenoyl-CoA + reduced [electron-transfer flavoprotein]</text>
        <dbReference type="Rhea" id="RHEA:47232"/>
        <dbReference type="Rhea" id="RHEA-COMP:10685"/>
        <dbReference type="Rhea" id="RHEA-COMP:10686"/>
        <dbReference type="ChEBI" id="CHEBI:15378"/>
        <dbReference type="ChEBI" id="CHEBI:57692"/>
        <dbReference type="ChEBI" id="CHEBI:58307"/>
        <dbReference type="ChEBI" id="CHEBI:65052"/>
        <dbReference type="ChEBI" id="CHEBI:74693"/>
    </reaction>
    <physiologicalReaction direction="left-to-right" evidence="18">
        <dbReference type="Rhea" id="RHEA:47233"/>
    </physiologicalReaction>
</comment>
<dbReference type="InterPro" id="IPR046373">
    <property type="entry name" value="Acyl-CoA_Oxase/DH_mid-dom_sf"/>
</dbReference>
<dbReference type="InterPro" id="IPR013786">
    <property type="entry name" value="AcylCoA_DH/ox_N"/>
</dbReference>
<dbReference type="InParanoid" id="A0A6P7YC85"/>
<evidence type="ECO:0000256" key="20">
    <source>
        <dbReference type="ARBA" id="ARBA00048399"/>
    </source>
</evidence>
<dbReference type="Gene3D" id="1.20.140.10">
    <property type="entry name" value="Butyryl-CoA Dehydrogenase, subunit A, domain 3"/>
    <property type="match status" value="1"/>
</dbReference>
<dbReference type="GO" id="GO:0031966">
    <property type="term" value="C:mitochondrial membrane"/>
    <property type="evidence" value="ECO:0007669"/>
    <property type="project" value="UniProtKB-SubCell"/>
</dbReference>
<feature type="domain" description="Acyl-CoA dehydrogenase/oxidase C-terminal" evidence="22">
    <location>
        <begin position="621"/>
        <end position="749"/>
    </location>
</feature>
<keyword evidence="26" id="KW-1185">Reference proteome</keyword>
<comment type="catalytic activity">
    <reaction evidence="20">
        <text>hexacosanoyl-CoA + oxidized [electron-transfer flavoprotein] + H(+) = (2E)-hexacosenoyl-CoA + reduced [electron-transfer flavoprotein]</text>
        <dbReference type="Rhea" id="RHEA:48216"/>
        <dbReference type="Rhea" id="RHEA-COMP:10685"/>
        <dbReference type="Rhea" id="RHEA-COMP:10686"/>
        <dbReference type="ChEBI" id="CHEBI:15378"/>
        <dbReference type="ChEBI" id="CHEBI:57692"/>
        <dbReference type="ChEBI" id="CHEBI:58307"/>
        <dbReference type="ChEBI" id="CHEBI:64868"/>
        <dbReference type="ChEBI" id="CHEBI:74281"/>
    </reaction>
    <physiologicalReaction direction="left-to-right" evidence="20">
        <dbReference type="Rhea" id="RHEA:48217"/>
    </physiologicalReaction>
</comment>
<evidence type="ECO:0000313" key="26">
    <source>
        <dbReference type="Proteomes" id="UP000515156"/>
    </source>
</evidence>
<dbReference type="InterPro" id="IPR037069">
    <property type="entry name" value="AcylCoA_DH/ox_N_sf"/>
</dbReference>
<comment type="catalytic activity">
    <reaction evidence="19">
        <text>tricosanoyl-CoA + oxidized [electron-transfer flavoprotein] + H(+) = (2E)-tricosenoyl-CoA + reduced [electron-transfer flavoprotein]</text>
        <dbReference type="Rhea" id="RHEA:48220"/>
        <dbReference type="Rhea" id="RHEA-COMP:10685"/>
        <dbReference type="Rhea" id="RHEA-COMP:10686"/>
        <dbReference type="ChEBI" id="CHEBI:15378"/>
        <dbReference type="ChEBI" id="CHEBI:57692"/>
        <dbReference type="ChEBI" id="CHEBI:58307"/>
        <dbReference type="ChEBI" id="CHEBI:90118"/>
        <dbReference type="ChEBI" id="CHEBI:90119"/>
    </reaction>
    <physiologicalReaction direction="left-to-right" evidence="19">
        <dbReference type="Rhea" id="RHEA:48221"/>
    </physiologicalReaction>
</comment>
<dbReference type="Proteomes" id="UP000515156">
    <property type="component" value="Chromosome 1"/>
</dbReference>
<dbReference type="SUPFAM" id="SSF56112">
    <property type="entry name" value="Protein kinase-like (PK-like)"/>
    <property type="match status" value="1"/>
</dbReference>
<comment type="subcellular location">
    <subcellularLocation>
        <location evidence="3">Mitochondrion membrane</location>
    </subcellularLocation>
    <subcellularLocation>
        <location evidence="2">Peroxisome</location>
    </subcellularLocation>
</comment>
<reference evidence="27" key="1">
    <citation type="submission" date="2025-08" db="UniProtKB">
        <authorList>
            <consortium name="RefSeq"/>
        </authorList>
    </citation>
    <scope>IDENTIFICATION</scope>
</reference>
<dbReference type="SUPFAM" id="SSF47203">
    <property type="entry name" value="Acyl-CoA dehydrogenase C-terminal domain-like"/>
    <property type="match status" value="1"/>
</dbReference>
<evidence type="ECO:0000313" key="27">
    <source>
        <dbReference type="RefSeq" id="XP_030062536.1"/>
    </source>
</evidence>
<dbReference type="FunFam" id="2.40.110.10:FF:000002">
    <property type="entry name" value="Acyl-CoA dehydrogenase fadE12"/>
    <property type="match status" value="1"/>
</dbReference>
<evidence type="ECO:0000259" key="22">
    <source>
        <dbReference type="Pfam" id="PF00441"/>
    </source>
</evidence>
<keyword evidence="10" id="KW-0560">Oxidoreductase</keyword>
<evidence type="ECO:0000256" key="1">
    <source>
        <dbReference type="ARBA" id="ARBA00001974"/>
    </source>
</evidence>
<evidence type="ECO:0000256" key="3">
    <source>
        <dbReference type="ARBA" id="ARBA00004325"/>
    </source>
</evidence>
<dbReference type="Gene3D" id="2.40.110.10">
    <property type="entry name" value="Butyryl-CoA Dehydrogenase, subunit A, domain 2"/>
    <property type="match status" value="1"/>
</dbReference>
<dbReference type="CDD" id="cd05154">
    <property type="entry name" value="ACAD10_11_N-like"/>
    <property type="match status" value="1"/>
</dbReference>